<dbReference type="EMBL" id="CAACVS010000236">
    <property type="protein sequence ID" value="VEU39770.1"/>
    <property type="molecule type" value="Genomic_DNA"/>
</dbReference>
<evidence type="ECO:0000313" key="2">
    <source>
        <dbReference type="Proteomes" id="UP000291116"/>
    </source>
</evidence>
<evidence type="ECO:0000313" key="1">
    <source>
        <dbReference type="EMBL" id="VEU39770.1"/>
    </source>
</evidence>
<dbReference type="AlphaFoldDB" id="A0A448ZCP2"/>
<organism evidence="1 2">
    <name type="scientific">Pseudo-nitzschia multistriata</name>
    <dbReference type="NCBI Taxonomy" id="183589"/>
    <lineage>
        <taxon>Eukaryota</taxon>
        <taxon>Sar</taxon>
        <taxon>Stramenopiles</taxon>
        <taxon>Ochrophyta</taxon>
        <taxon>Bacillariophyta</taxon>
        <taxon>Bacillariophyceae</taxon>
        <taxon>Bacillariophycidae</taxon>
        <taxon>Bacillariales</taxon>
        <taxon>Bacillariaceae</taxon>
        <taxon>Pseudo-nitzschia</taxon>
    </lineage>
</organism>
<protein>
    <submittedName>
        <fullName evidence="1">Uncharacterized protein</fullName>
    </submittedName>
</protein>
<proteinExistence type="predicted"/>
<name>A0A448ZCP2_9STRA</name>
<accession>A0A448ZCP2</accession>
<sequence>MVVSATVCARTHRNHPPGLGHLVVNLAQGGRHLVGEGARYDHDVRLAGGRPKHHTETLHIVPGGRGVHHLHGAARQTKGHRPQGTLSGPVDEVVHAADSVFDVVLHGNLV</sequence>
<dbReference type="Proteomes" id="UP000291116">
    <property type="component" value="Unassembled WGS sequence"/>
</dbReference>
<gene>
    <name evidence="1" type="ORF">PSNMU_V1.4_AUG-EV-PASAV3_0066460</name>
</gene>
<keyword evidence="2" id="KW-1185">Reference proteome</keyword>
<reference evidence="1 2" key="1">
    <citation type="submission" date="2019-01" db="EMBL/GenBank/DDBJ databases">
        <authorList>
            <person name="Ferrante I. M."/>
        </authorList>
    </citation>
    <scope>NUCLEOTIDE SEQUENCE [LARGE SCALE GENOMIC DNA]</scope>
    <source>
        <strain evidence="1 2">B856</strain>
    </source>
</reference>
<dbReference type="OrthoDB" id="10555755at2759"/>